<keyword evidence="2" id="KW-1185">Reference proteome</keyword>
<dbReference type="Proteomes" id="UP001524501">
    <property type="component" value="Unassembled WGS sequence"/>
</dbReference>
<accession>A0ABT1QCC6</accession>
<gene>
    <name evidence="1" type="ORF">NOF53_12250</name>
</gene>
<dbReference type="RefSeq" id="WP_255968645.1">
    <property type="nucleotide sequence ID" value="NZ_JANFQF010000008.1"/>
</dbReference>
<organism evidence="1 2">
    <name type="scientific">Rhodococcus tibetensis</name>
    <dbReference type="NCBI Taxonomy" id="2965064"/>
    <lineage>
        <taxon>Bacteria</taxon>
        <taxon>Bacillati</taxon>
        <taxon>Actinomycetota</taxon>
        <taxon>Actinomycetes</taxon>
        <taxon>Mycobacteriales</taxon>
        <taxon>Nocardiaceae</taxon>
        <taxon>Rhodococcus</taxon>
    </lineage>
</organism>
<sequence length="78" mass="9109">MTYYTVAHVTQRLRPSPCDTRQERHSMYNWDVQNAIVAFVDTLKPSWPAQRELYYSVLYGFADMQSHLLTLLGYPPVA</sequence>
<proteinExistence type="predicted"/>
<evidence type="ECO:0000313" key="2">
    <source>
        <dbReference type="Proteomes" id="UP001524501"/>
    </source>
</evidence>
<reference evidence="1 2" key="1">
    <citation type="submission" date="2022-07" db="EMBL/GenBank/DDBJ databases">
        <title>Degradation activity of malathion, p-nitrophenol and potential low-temperature adaptation strategy of Rhodococcus sp. FXJ9.536.</title>
        <authorList>
            <person name="Huang J."/>
            <person name="Huang Y."/>
        </authorList>
    </citation>
    <scope>NUCLEOTIDE SEQUENCE [LARGE SCALE GENOMIC DNA]</scope>
    <source>
        <strain evidence="1 2">FXJ9.536</strain>
    </source>
</reference>
<name>A0ABT1QCC6_9NOCA</name>
<dbReference type="EMBL" id="JANFQF010000008">
    <property type="protein sequence ID" value="MCQ4119934.1"/>
    <property type="molecule type" value="Genomic_DNA"/>
</dbReference>
<protein>
    <submittedName>
        <fullName evidence="1">Uncharacterized protein</fullName>
    </submittedName>
</protein>
<evidence type="ECO:0000313" key="1">
    <source>
        <dbReference type="EMBL" id="MCQ4119934.1"/>
    </source>
</evidence>
<comment type="caution">
    <text evidence="1">The sequence shown here is derived from an EMBL/GenBank/DDBJ whole genome shotgun (WGS) entry which is preliminary data.</text>
</comment>